<dbReference type="EMBL" id="HG937694">
    <property type="protein sequence ID" value="CDP38256.1"/>
    <property type="molecule type" value="Genomic_DNA"/>
</dbReference>
<evidence type="ECO:0000313" key="3">
    <source>
        <dbReference type="EMBL" id="CDP38256.1"/>
    </source>
</evidence>
<dbReference type="Gene3D" id="3.90.470.20">
    <property type="entry name" value="4'-phosphopantetheinyl transferase domain"/>
    <property type="match status" value="1"/>
</dbReference>
<proteinExistence type="predicted"/>
<dbReference type="InterPro" id="IPR008278">
    <property type="entry name" value="4-PPantetheinyl_Trfase_dom"/>
</dbReference>
<organism evidence="3">
    <name type="scientific">Blastobotrys adeninivorans</name>
    <name type="common">Yeast</name>
    <name type="synonym">Arxula adeninivorans</name>
    <dbReference type="NCBI Taxonomy" id="409370"/>
    <lineage>
        <taxon>Eukaryota</taxon>
        <taxon>Fungi</taxon>
        <taxon>Dikarya</taxon>
        <taxon>Ascomycota</taxon>
        <taxon>Saccharomycotina</taxon>
        <taxon>Dipodascomycetes</taxon>
        <taxon>Dipodascales</taxon>
        <taxon>Trichomonascaceae</taxon>
        <taxon>Blastobotrys</taxon>
    </lineage>
</organism>
<evidence type="ECO:0000259" key="2">
    <source>
        <dbReference type="Pfam" id="PF01648"/>
    </source>
</evidence>
<keyword evidence="1" id="KW-0808">Transferase</keyword>
<dbReference type="PhylomeDB" id="A0A060TGH8"/>
<dbReference type="AlphaFoldDB" id="A0A060TGH8"/>
<dbReference type="GO" id="GO:0000287">
    <property type="term" value="F:magnesium ion binding"/>
    <property type="evidence" value="ECO:0007669"/>
    <property type="project" value="InterPro"/>
</dbReference>
<dbReference type="Pfam" id="PF01648">
    <property type="entry name" value="ACPS"/>
    <property type="match status" value="1"/>
</dbReference>
<gene>
    <name evidence="3" type="ORF">GNLVRS02_ARAD1D30624g</name>
</gene>
<reference evidence="3" key="1">
    <citation type="submission" date="2014-02" db="EMBL/GenBank/DDBJ databases">
        <authorList>
            <person name="Genoscope - CEA"/>
        </authorList>
    </citation>
    <scope>NUCLEOTIDE SEQUENCE</scope>
    <source>
        <strain evidence="3">LS3</strain>
    </source>
</reference>
<protein>
    <submittedName>
        <fullName evidence="3">ARAD1D30624p</fullName>
    </submittedName>
</protein>
<feature type="domain" description="4'-phosphopantetheinyl transferase" evidence="2">
    <location>
        <begin position="16"/>
        <end position="128"/>
    </location>
</feature>
<dbReference type="InterPro" id="IPR037143">
    <property type="entry name" value="4-PPantetheinyl_Trfase_dom_sf"/>
</dbReference>
<reference evidence="3" key="2">
    <citation type="submission" date="2014-06" db="EMBL/GenBank/DDBJ databases">
        <title>The complete genome of Blastobotrys (Arxula) adeninivorans LS3 - a yeast of biotechnological interest.</title>
        <authorList>
            <person name="Kunze G."/>
            <person name="Gaillardin C."/>
            <person name="Czernicka M."/>
            <person name="Durrens P."/>
            <person name="Martin T."/>
            <person name="Boer E."/>
            <person name="Gabaldon T."/>
            <person name="Cruz J."/>
            <person name="Talla E."/>
            <person name="Marck C."/>
            <person name="Goffeau A."/>
            <person name="Barbe V."/>
            <person name="Baret P."/>
            <person name="Baronian K."/>
            <person name="Beier S."/>
            <person name="Bleykasten C."/>
            <person name="Bode R."/>
            <person name="Casaregola S."/>
            <person name="Despons L."/>
            <person name="Fairhead C."/>
            <person name="Giersberg M."/>
            <person name="Gierski P."/>
            <person name="Hahnel U."/>
            <person name="Hartmann A."/>
            <person name="Jankowska D."/>
            <person name="Jubin C."/>
            <person name="Jung P."/>
            <person name="Lafontaine I."/>
            <person name="Leh-Louis V."/>
            <person name="Lemaire M."/>
            <person name="Marcet-Houben M."/>
            <person name="Mascher M."/>
            <person name="Morel G."/>
            <person name="Richard G.-F."/>
            <person name="Riechen J."/>
            <person name="Sacerdot C."/>
            <person name="Sarkar A."/>
            <person name="Savel G."/>
            <person name="Schacherer J."/>
            <person name="Sherman D."/>
            <person name="Straub M.-L."/>
            <person name="Stein N."/>
            <person name="Thierry A."/>
            <person name="Trautwein-Schult A."/>
            <person name="Westhof E."/>
            <person name="Worch S."/>
            <person name="Dujon B."/>
            <person name="Souciet J.-L."/>
            <person name="Wincker P."/>
            <person name="Scholz U."/>
            <person name="Neuveglise N."/>
        </authorList>
    </citation>
    <scope>NUCLEOTIDE SEQUENCE</scope>
    <source>
        <strain evidence="3">LS3</strain>
    </source>
</reference>
<sequence>MMRLAIVLRFYMNVVGLGNDIVQTSRIARLALGRLGPRFARRVLHPIHELPRYTADERGVRLLASTWAAKEAMFKSLSAQEQTKCVFKNWYRCTDQGRRTIRDDDYMKRHPSEDFLLTISHDGEYTTAVVLRLQSSH</sequence>
<evidence type="ECO:0000256" key="1">
    <source>
        <dbReference type="ARBA" id="ARBA00022679"/>
    </source>
</evidence>
<accession>A0A060TGH8</accession>
<name>A0A060TGH8_BLAAD</name>
<dbReference type="GO" id="GO:0008897">
    <property type="term" value="F:holo-[acyl-carrier-protein] synthase activity"/>
    <property type="evidence" value="ECO:0007669"/>
    <property type="project" value="InterPro"/>
</dbReference>
<dbReference type="SUPFAM" id="SSF56214">
    <property type="entry name" value="4'-phosphopantetheinyl transferase"/>
    <property type="match status" value="1"/>
</dbReference>